<dbReference type="SMART" id="SM00345">
    <property type="entry name" value="HTH_GNTR"/>
    <property type="match status" value="1"/>
</dbReference>
<feature type="region of interest" description="Disordered" evidence="4">
    <location>
        <begin position="1"/>
        <end position="44"/>
    </location>
</feature>
<proteinExistence type="predicted"/>
<keyword evidence="7" id="KW-1185">Reference proteome</keyword>
<dbReference type="SUPFAM" id="SSF46785">
    <property type="entry name" value="Winged helix' DNA-binding domain"/>
    <property type="match status" value="1"/>
</dbReference>
<dbReference type="InterPro" id="IPR036390">
    <property type="entry name" value="WH_DNA-bd_sf"/>
</dbReference>
<dbReference type="PANTHER" id="PTHR43537">
    <property type="entry name" value="TRANSCRIPTIONAL REGULATOR, GNTR FAMILY"/>
    <property type="match status" value="1"/>
</dbReference>
<feature type="compositionally biased region" description="Low complexity" evidence="4">
    <location>
        <begin position="25"/>
        <end position="44"/>
    </location>
</feature>
<dbReference type="Proteomes" id="UP000507979">
    <property type="component" value="Unassembled WGS sequence"/>
</dbReference>
<dbReference type="AlphaFoldDB" id="A0A6J5APC0"/>
<evidence type="ECO:0000256" key="2">
    <source>
        <dbReference type="ARBA" id="ARBA00023125"/>
    </source>
</evidence>
<dbReference type="InterPro" id="IPR011711">
    <property type="entry name" value="GntR_C"/>
</dbReference>
<dbReference type="InterPro" id="IPR008920">
    <property type="entry name" value="TF_FadR/GntR_C"/>
</dbReference>
<gene>
    <name evidence="6" type="ORF">LMG26845_04055</name>
</gene>
<dbReference type="InterPro" id="IPR000524">
    <property type="entry name" value="Tscrpt_reg_HTH_GntR"/>
</dbReference>
<dbReference type="PRINTS" id="PR00035">
    <property type="entry name" value="HTHGNTR"/>
</dbReference>
<dbReference type="InterPro" id="IPR036388">
    <property type="entry name" value="WH-like_DNA-bd_sf"/>
</dbReference>
<name>A0A6J5APC0_9BURK</name>
<evidence type="ECO:0000313" key="7">
    <source>
        <dbReference type="Proteomes" id="UP000507979"/>
    </source>
</evidence>
<evidence type="ECO:0000256" key="1">
    <source>
        <dbReference type="ARBA" id="ARBA00023015"/>
    </source>
</evidence>
<protein>
    <recommendedName>
        <fullName evidence="5">HTH gntR-type domain-containing protein</fullName>
    </recommendedName>
</protein>
<dbReference type="GO" id="GO:0003700">
    <property type="term" value="F:DNA-binding transcription factor activity"/>
    <property type="evidence" value="ECO:0007669"/>
    <property type="project" value="InterPro"/>
</dbReference>
<dbReference type="SUPFAM" id="SSF48008">
    <property type="entry name" value="GntR ligand-binding domain-like"/>
    <property type="match status" value="1"/>
</dbReference>
<dbReference type="Pfam" id="PF07729">
    <property type="entry name" value="FCD"/>
    <property type="match status" value="1"/>
</dbReference>
<evidence type="ECO:0000259" key="5">
    <source>
        <dbReference type="PROSITE" id="PS50949"/>
    </source>
</evidence>
<dbReference type="Pfam" id="PF00392">
    <property type="entry name" value="GntR"/>
    <property type="match status" value="1"/>
</dbReference>
<dbReference type="EMBL" id="CADIJR010000044">
    <property type="protein sequence ID" value="CAB3676876.1"/>
    <property type="molecule type" value="Genomic_DNA"/>
</dbReference>
<feature type="domain" description="HTH gntR-type" evidence="5">
    <location>
        <begin position="49"/>
        <end position="116"/>
    </location>
</feature>
<dbReference type="CDD" id="cd07377">
    <property type="entry name" value="WHTH_GntR"/>
    <property type="match status" value="1"/>
</dbReference>
<feature type="compositionally biased region" description="Basic and acidic residues" evidence="4">
    <location>
        <begin position="1"/>
        <end position="15"/>
    </location>
</feature>
<keyword evidence="2" id="KW-0238">DNA-binding</keyword>
<keyword evidence="1" id="KW-0805">Transcription regulation</keyword>
<accession>A0A6J5APC0</accession>
<dbReference type="SMART" id="SM00895">
    <property type="entry name" value="FCD"/>
    <property type="match status" value="1"/>
</dbReference>
<dbReference type="Gene3D" id="1.10.10.10">
    <property type="entry name" value="Winged helix-like DNA-binding domain superfamily/Winged helix DNA-binding domain"/>
    <property type="match status" value="1"/>
</dbReference>
<evidence type="ECO:0000313" key="6">
    <source>
        <dbReference type="EMBL" id="CAB3676876.1"/>
    </source>
</evidence>
<dbReference type="PROSITE" id="PS50949">
    <property type="entry name" value="HTH_GNTR"/>
    <property type="match status" value="1"/>
</dbReference>
<evidence type="ECO:0000256" key="3">
    <source>
        <dbReference type="ARBA" id="ARBA00023163"/>
    </source>
</evidence>
<dbReference type="Gene3D" id="1.20.120.530">
    <property type="entry name" value="GntR ligand-binding domain-like"/>
    <property type="match status" value="1"/>
</dbReference>
<dbReference type="PANTHER" id="PTHR43537:SF41">
    <property type="entry name" value="TRANSCRIPTIONAL REGULATORY PROTEIN"/>
    <property type="match status" value="1"/>
</dbReference>
<keyword evidence="3" id="KW-0804">Transcription</keyword>
<dbReference type="GO" id="GO:0003677">
    <property type="term" value="F:DNA binding"/>
    <property type="evidence" value="ECO:0007669"/>
    <property type="project" value="UniProtKB-KW"/>
</dbReference>
<sequence length="263" mass="28883">MAHGFRDSVAPRHPPDGNATGCDVSQNSSSASAPQPRSAAGSAGRLIRKTAVDLVVDALRDRILSGAIPPGSALRQELLAEELGVSRLPVREAIRQLSAEGLVDMIAHRGAYVSMLSRAEVQEFFDIRLRLEPWLLRLAVSQHAPEDLDEAARIVALMDSAEPQQWGRLNWQLHELLYRAAQRPAALAMVRALHEKSERYFRFQIVNAPIRQQAHDEHSALIAFCRQGRAGEAEAALERHIAEAAEQILAIVDHLLDTTATPA</sequence>
<reference evidence="6 7" key="1">
    <citation type="submission" date="2020-04" db="EMBL/GenBank/DDBJ databases">
        <authorList>
            <person name="De Canck E."/>
        </authorList>
    </citation>
    <scope>NUCLEOTIDE SEQUENCE [LARGE SCALE GENOMIC DNA]</scope>
    <source>
        <strain evidence="6 7">LMG 26845</strain>
    </source>
</reference>
<evidence type="ECO:0000256" key="4">
    <source>
        <dbReference type="SAM" id="MobiDB-lite"/>
    </source>
</evidence>
<organism evidence="6 7">
    <name type="scientific">Achromobacter insuavis</name>
    <dbReference type="NCBI Taxonomy" id="1287735"/>
    <lineage>
        <taxon>Bacteria</taxon>
        <taxon>Pseudomonadati</taxon>
        <taxon>Pseudomonadota</taxon>
        <taxon>Betaproteobacteria</taxon>
        <taxon>Burkholderiales</taxon>
        <taxon>Alcaligenaceae</taxon>
        <taxon>Achromobacter</taxon>
    </lineage>
</organism>